<dbReference type="PANTHER" id="PTHR28037">
    <property type="entry name" value="ALCOHOL O-ACETYLTRANSFERASE 1-RELATED"/>
    <property type="match status" value="1"/>
</dbReference>
<evidence type="ECO:0000256" key="4">
    <source>
        <dbReference type="ARBA" id="ARBA00006558"/>
    </source>
</evidence>
<evidence type="ECO:0000256" key="5">
    <source>
        <dbReference type="ARBA" id="ARBA00012866"/>
    </source>
</evidence>
<evidence type="ECO:0000313" key="14">
    <source>
        <dbReference type="Proteomes" id="UP000509303"/>
    </source>
</evidence>
<dbReference type="Pfam" id="PF16911">
    <property type="entry name" value="PapA_C"/>
    <property type="match status" value="1"/>
</dbReference>
<dbReference type="AlphaFoldDB" id="A0A7H8NK83"/>
<dbReference type="Proteomes" id="UP000509303">
    <property type="component" value="Chromosome"/>
</dbReference>
<dbReference type="InterPro" id="IPR052058">
    <property type="entry name" value="Alcohol_O-acetyltransferase"/>
</dbReference>
<evidence type="ECO:0000256" key="6">
    <source>
        <dbReference type="ARBA" id="ARBA00013449"/>
    </source>
</evidence>
<comment type="catalytic activity">
    <reaction evidence="3">
        <text>2 a mycocerosyl-[mycocerosic acid synthase] + a phthiodiolone = a dimycocerosyl phthiodiolone + 2 holo-[mycocerosic acid synthase].</text>
        <dbReference type="EC" id="2.3.1.282"/>
    </reaction>
</comment>
<gene>
    <name evidence="13" type="ORF">HUT08_33415</name>
</gene>
<dbReference type="Gene3D" id="3.30.559.10">
    <property type="entry name" value="Chloramphenicol acetyltransferase-like domain"/>
    <property type="match status" value="1"/>
</dbReference>
<evidence type="ECO:0000256" key="1">
    <source>
        <dbReference type="ARBA" id="ARBA00000026"/>
    </source>
</evidence>
<dbReference type="Gene3D" id="3.30.559.30">
    <property type="entry name" value="Nonribosomal peptide synthetase, condensation domain"/>
    <property type="match status" value="1"/>
</dbReference>
<evidence type="ECO:0000256" key="8">
    <source>
        <dbReference type="ARBA" id="ARBA00023315"/>
    </source>
</evidence>
<dbReference type="SUPFAM" id="SSF52777">
    <property type="entry name" value="CoA-dependent acyltransferases"/>
    <property type="match status" value="2"/>
</dbReference>
<feature type="domain" description="Phthiocerol/phthiodiolone dimycocerosyl transferase C-terminal" evidence="12">
    <location>
        <begin position="209"/>
        <end position="381"/>
    </location>
</feature>
<comment type="catalytic activity">
    <reaction evidence="1">
        <text>2 a mycocerosyl-[mycocerosic acid synthase] + a phthiocerol = a dimycocerosyl phthiocerol + 2 holo-[mycocerosic acid synthase].</text>
        <dbReference type="EC" id="2.3.1.282"/>
    </reaction>
</comment>
<comment type="similarity">
    <text evidence="4">Belongs to the acyltransferase PapA5 family.</text>
</comment>
<name>A0A7H8NK83_9ACTN</name>
<evidence type="ECO:0000259" key="12">
    <source>
        <dbReference type="Pfam" id="PF16911"/>
    </source>
</evidence>
<keyword evidence="14" id="KW-1185">Reference proteome</keyword>
<dbReference type="EC" id="2.3.1.282" evidence="5"/>
<evidence type="ECO:0000313" key="13">
    <source>
        <dbReference type="EMBL" id="QKW54961.1"/>
    </source>
</evidence>
<organism evidence="13 14">
    <name type="scientific">Streptomyces buecherae</name>
    <dbReference type="NCBI Taxonomy" id="2763006"/>
    <lineage>
        <taxon>Bacteria</taxon>
        <taxon>Bacillati</taxon>
        <taxon>Actinomycetota</taxon>
        <taxon>Actinomycetes</taxon>
        <taxon>Kitasatosporales</taxon>
        <taxon>Streptomycetaceae</taxon>
        <taxon>Streptomyces</taxon>
    </lineage>
</organism>
<keyword evidence="8" id="KW-0012">Acyltransferase</keyword>
<dbReference type="EMBL" id="CP054929">
    <property type="protein sequence ID" value="QKW54961.1"/>
    <property type="molecule type" value="Genomic_DNA"/>
</dbReference>
<evidence type="ECO:0000256" key="2">
    <source>
        <dbReference type="ARBA" id="ARBA00000625"/>
    </source>
</evidence>
<evidence type="ECO:0000256" key="10">
    <source>
        <dbReference type="ARBA" id="ARBA00032317"/>
    </source>
</evidence>
<evidence type="ECO:0000256" key="7">
    <source>
        <dbReference type="ARBA" id="ARBA00022679"/>
    </source>
</evidence>
<accession>A0A7H8NK83</accession>
<evidence type="ECO:0000256" key="3">
    <source>
        <dbReference type="ARBA" id="ARBA00001907"/>
    </source>
</evidence>
<sequence>MERLLGPHEAAIAAAGVRVVLCSDVNGEVDEAVLAAALSHLRARHPLLAGSIVAQDGDARWLVRMDADAQGPALGQGVDLVEEINAPLTWSRGPLLRLTLLRESERTRVVMTLPRAFVDGMSYLALHHRLWALYTALRTNQPVHAEPVQPELGPPLDDLLAARFTARQLRDFVAERARLDAEAPPALLPTLASVDGGPGPDLSCHIIGIDIDAERAERLAQCARDASLSLNALVSGVLLTSLRPLLPAPGGPARILCTTAVDMRRRLSPRLPAEVLQSAATTTSTRLQVDDRAHPIEVGQHLAAQLRADVDSGAAAMELAAFSHMINQHPPSLVITNVGAIPEPALARGLQISDVRIAPLGHVPMVFAVVSRYQGRLAIDLTYSRAWFAEAQIQDLARRTSATLDGLTT</sequence>
<dbReference type="InterPro" id="IPR023213">
    <property type="entry name" value="CAT-like_dom_sf"/>
</dbReference>
<keyword evidence="7" id="KW-0808">Transferase</keyword>
<protein>
    <recommendedName>
        <fullName evidence="6">Phthiocerol/phthiodiolone dimycocerosyl transferase</fullName>
        <ecNumber evidence="5">2.3.1.282</ecNumber>
    </recommendedName>
    <alternativeName>
        <fullName evidence="11">Acyltransferase PapA5</fullName>
    </alternativeName>
    <alternativeName>
        <fullName evidence="9">Phthiocerol/phthiodiolone O-acyltransferase</fullName>
    </alternativeName>
    <alternativeName>
        <fullName evidence="10">Polyketide synthase-associated protein A5</fullName>
    </alternativeName>
</protein>
<proteinExistence type="inferred from homology"/>
<dbReference type="GO" id="GO:0016746">
    <property type="term" value="F:acyltransferase activity"/>
    <property type="evidence" value="ECO:0007669"/>
    <property type="project" value="UniProtKB-KW"/>
</dbReference>
<evidence type="ECO:0000256" key="9">
    <source>
        <dbReference type="ARBA" id="ARBA00030465"/>
    </source>
</evidence>
<comment type="catalytic activity">
    <reaction evidence="2">
        <text>2 a mycocerosyl-[mycocerosic acid synthase] + a phenolphthiocerol = a dimycocerosyl phenolphthiocerol + 2 holo-[mycocerosic acid synthase].</text>
        <dbReference type="EC" id="2.3.1.282"/>
    </reaction>
</comment>
<dbReference type="InterPro" id="IPR031641">
    <property type="entry name" value="PapA_C"/>
</dbReference>
<dbReference type="PANTHER" id="PTHR28037:SF1">
    <property type="entry name" value="ALCOHOL O-ACETYLTRANSFERASE 1-RELATED"/>
    <property type="match status" value="1"/>
</dbReference>
<reference evidence="13 14" key="1">
    <citation type="submission" date="2020-06" db="EMBL/GenBank/DDBJ databases">
        <title>Genome mining for natural products.</title>
        <authorList>
            <person name="Zhang B."/>
            <person name="Shi J."/>
            <person name="Ge H."/>
        </authorList>
    </citation>
    <scope>NUCLEOTIDE SEQUENCE [LARGE SCALE GENOMIC DNA]</scope>
    <source>
        <strain evidence="13 14">NA00687</strain>
    </source>
</reference>
<evidence type="ECO:0000256" key="11">
    <source>
        <dbReference type="ARBA" id="ARBA00033407"/>
    </source>
</evidence>